<evidence type="ECO:0008006" key="3">
    <source>
        <dbReference type="Google" id="ProtNLM"/>
    </source>
</evidence>
<evidence type="ECO:0000313" key="2">
    <source>
        <dbReference type="Proteomes" id="UP000675968"/>
    </source>
</evidence>
<evidence type="ECO:0000313" key="1">
    <source>
        <dbReference type="EMBL" id="MBS3061533.1"/>
    </source>
</evidence>
<dbReference type="Proteomes" id="UP000675968">
    <property type="component" value="Unassembled WGS sequence"/>
</dbReference>
<name>A0A8T4L2P1_9ARCH</name>
<accession>A0A8T4L2P1</accession>
<dbReference type="AlphaFoldDB" id="A0A8T4L2P1"/>
<protein>
    <recommendedName>
        <fullName evidence="3">Lipoprotein</fullName>
    </recommendedName>
</protein>
<sequence length="151" mass="16795">MQNQKIFLVLMALFIGLAGCTQPPAPMDDTNFQNEPDQNQAIVGNDRDSHGCIPSAGYSWCEAKQKCLRSWEEPCEENNAMTEQTAREIAQNSSACQQYLSADANATYNETTATWWFDLDIIQKGCSPACVVFESDENAEINWRCTGLVSP</sequence>
<gene>
    <name evidence="1" type="ORF">J4215_03040</name>
</gene>
<organism evidence="1 2">
    <name type="scientific">Candidatus Iainarchaeum sp</name>
    <dbReference type="NCBI Taxonomy" id="3101447"/>
    <lineage>
        <taxon>Archaea</taxon>
        <taxon>Candidatus Iainarchaeota</taxon>
        <taxon>Candidatus Iainarchaeia</taxon>
        <taxon>Candidatus Iainarchaeales</taxon>
        <taxon>Candidatus Iainarchaeaceae</taxon>
        <taxon>Candidatus Iainarchaeum</taxon>
    </lineage>
</organism>
<reference evidence="1" key="1">
    <citation type="submission" date="2021-03" db="EMBL/GenBank/DDBJ databases">
        <authorList>
            <person name="Jaffe A."/>
        </authorList>
    </citation>
    <scope>NUCLEOTIDE SEQUENCE</scope>
    <source>
        <strain evidence="1">RIFCSPLOWO2_01_FULL_AR10_48_17</strain>
    </source>
</reference>
<reference evidence="1" key="2">
    <citation type="submission" date="2021-05" db="EMBL/GenBank/DDBJ databases">
        <title>Protein family content uncovers lineage relationships and bacterial pathway maintenance mechanisms in DPANN archaea.</title>
        <authorList>
            <person name="Castelle C.J."/>
            <person name="Meheust R."/>
            <person name="Jaffe A.L."/>
            <person name="Seitz K."/>
            <person name="Gong X."/>
            <person name="Baker B.J."/>
            <person name="Banfield J.F."/>
        </authorList>
    </citation>
    <scope>NUCLEOTIDE SEQUENCE</scope>
    <source>
        <strain evidence="1">RIFCSPLOWO2_01_FULL_AR10_48_17</strain>
    </source>
</reference>
<comment type="caution">
    <text evidence="1">The sequence shown here is derived from an EMBL/GenBank/DDBJ whole genome shotgun (WGS) entry which is preliminary data.</text>
</comment>
<dbReference type="EMBL" id="JAGVWC010000010">
    <property type="protein sequence ID" value="MBS3061533.1"/>
    <property type="molecule type" value="Genomic_DNA"/>
</dbReference>
<proteinExistence type="predicted"/>
<dbReference type="PROSITE" id="PS51257">
    <property type="entry name" value="PROKAR_LIPOPROTEIN"/>
    <property type="match status" value="1"/>
</dbReference>